<feature type="transmembrane region" description="Helical" evidence="11">
    <location>
        <begin position="107"/>
        <end position="128"/>
    </location>
</feature>
<evidence type="ECO:0000256" key="1">
    <source>
        <dbReference type="ARBA" id="ARBA00004651"/>
    </source>
</evidence>
<evidence type="ECO:0000256" key="3">
    <source>
        <dbReference type="ARBA" id="ARBA00022475"/>
    </source>
</evidence>
<sequence length="168" mass="18879">MQTFLLFSQSGQRGFSQVSLSTPCLLSGFQTMKFCPRTALWVDFGIQSPKCTDFCSFLFWILQLLVYICIPIRVGGPRNSKTISVKMIMDIVPHSHQTNLSASYMQLYYLPLMLYVWAALAGLAGTWSLPYTGTSNRLSPRFSHEARAAGTILILVSIFVFFIVSLPF</sequence>
<evidence type="ECO:0000256" key="10">
    <source>
        <dbReference type="ARBA" id="ARBA00023224"/>
    </source>
</evidence>
<gene>
    <name evidence="12" type="ORF">MRATA1EN1_LOCUS10160</name>
</gene>
<comment type="caution">
    <text evidence="11">Lacks conserved residue(s) required for the propagation of feature annotation.</text>
</comment>
<dbReference type="EMBL" id="OX459956">
    <property type="protein sequence ID" value="CAI9161198.1"/>
    <property type="molecule type" value="Genomic_DNA"/>
</dbReference>
<comment type="similarity">
    <text evidence="2 11">Belongs to the G-protein coupled receptor 1 family.</text>
</comment>
<feature type="transmembrane region" description="Helical" evidence="11">
    <location>
        <begin position="148"/>
        <end position="166"/>
    </location>
</feature>
<evidence type="ECO:0000313" key="12">
    <source>
        <dbReference type="EMBL" id="CAI9161198.1"/>
    </source>
</evidence>
<feature type="transmembrane region" description="Helical" evidence="11">
    <location>
        <begin position="57"/>
        <end position="76"/>
    </location>
</feature>
<dbReference type="InterPro" id="IPR004072">
    <property type="entry name" value="Vmron_rcpt_1"/>
</dbReference>
<evidence type="ECO:0000256" key="9">
    <source>
        <dbReference type="ARBA" id="ARBA00023170"/>
    </source>
</evidence>
<evidence type="ECO:0000256" key="11">
    <source>
        <dbReference type="RuleBase" id="RU364061"/>
    </source>
</evidence>
<proteinExistence type="inferred from homology"/>
<keyword evidence="13" id="KW-1185">Reference proteome</keyword>
<keyword evidence="7 11" id="KW-0297">G-protein coupled receptor</keyword>
<keyword evidence="5 11" id="KW-0812">Transmembrane</keyword>
<keyword evidence="9 11" id="KW-0675">Receptor</keyword>
<protein>
    <recommendedName>
        <fullName evidence="11">Vomeronasal type-1 receptor</fullName>
    </recommendedName>
</protein>
<comment type="subcellular location">
    <subcellularLocation>
        <location evidence="1 11">Cell membrane</location>
        <topology evidence="1 11">Multi-pass membrane protein</topology>
    </subcellularLocation>
</comment>
<dbReference type="Proteomes" id="UP001176941">
    <property type="component" value="Chromosome 20"/>
</dbReference>
<evidence type="ECO:0000256" key="4">
    <source>
        <dbReference type="ARBA" id="ARBA00022507"/>
    </source>
</evidence>
<evidence type="ECO:0000313" key="13">
    <source>
        <dbReference type="Proteomes" id="UP001176941"/>
    </source>
</evidence>
<evidence type="ECO:0000256" key="6">
    <source>
        <dbReference type="ARBA" id="ARBA00022989"/>
    </source>
</evidence>
<dbReference type="PANTHER" id="PTHR24062">
    <property type="entry name" value="VOMERONASAL TYPE-1 RECEPTOR"/>
    <property type="match status" value="1"/>
</dbReference>
<name>A0ABN8YI09_RANTA</name>
<keyword evidence="8 11" id="KW-0472">Membrane</keyword>
<keyword evidence="4 11" id="KW-0589">Pheromone response</keyword>
<keyword evidence="10 11" id="KW-0807">Transducer</keyword>
<evidence type="ECO:0000256" key="7">
    <source>
        <dbReference type="ARBA" id="ARBA00023040"/>
    </source>
</evidence>
<dbReference type="Pfam" id="PF03402">
    <property type="entry name" value="V1R"/>
    <property type="match status" value="1"/>
</dbReference>
<keyword evidence="6 11" id="KW-1133">Transmembrane helix</keyword>
<evidence type="ECO:0000256" key="8">
    <source>
        <dbReference type="ARBA" id="ARBA00023136"/>
    </source>
</evidence>
<accession>A0ABN8YI09</accession>
<keyword evidence="3 11" id="KW-1003">Cell membrane</keyword>
<evidence type="ECO:0000256" key="5">
    <source>
        <dbReference type="ARBA" id="ARBA00022692"/>
    </source>
</evidence>
<evidence type="ECO:0000256" key="2">
    <source>
        <dbReference type="ARBA" id="ARBA00010663"/>
    </source>
</evidence>
<reference evidence="12" key="1">
    <citation type="submission" date="2023-04" db="EMBL/GenBank/DDBJ databases">
        <authorList>
            <consortium name="ELIXIR-Norway"/>
        </authorList>
    </citation>
    <scope>NUCLEOTIDE SEQUENCE [LARGE SCALE GENOMIC DNA]</scope>
</reference>
<organism evidence="12 13">
    <name type="scientific">Rangifer tarandus platyrhynchus</name>
    <name type="common">Svalbard reindeer</name>
    <dbReference type="NCBI Taxonomy" id="3082113"/>
    <lineage>
        <taxon>Eukaryota</taxon>
        <taxon>Metazoa</taxon>
        <taxon>Chordata</taxon>
        <taxon>Craniata</taxon>
        <taxon>Vertebrata</taxon>
        <taxon>Euteleostomi</taxon>
        <taxon>Mammalia</taxon>
        <taxon>Eutheria</taxon>
        <taxon>Laurasiatheria</taxon>
        <taxon>Artiodactyla</taxon>
        <taxon>Ruminantia</taxon>
        <taxon>Pecora</taxon>
        <taxon>Cervidae</taxon>
        <taxon>Odocoileinae</taxon>
        <taxon>Rangifer</taxon>
    </lineage>
</organism>